<name>A0A6I3XPU7_9BURK</name>
<keyword evidence="2" id="KW-0812">Transmembrane</keyword>
<evidence type="ECO:0000313" key="3">
    <source>
        <dbReference type="EMBL" id="MUI14648.1"/>
    </source>
</evidence>
<keyword evidence="4" id="KW-1185">Reference proteome</keyword>
<feature type="region of interest" description="Disordered" evidence="1">
    <location>
        <begin position="55"/>
        <end position="137"/>
    </location>
</feature>
<organism evidence="3 4">
    <name type="scientific">Pseudoduganella dura</name>
    <dbReference type="NCBI Taxonomy" id="321982"/>
    <lineage>
        <taxon>Bacteria</taxon>
        <taxon>Pseudomonadati</taxon>
        <taxon>Pseudomonadota</taxon>
        <taxon>Betaproteobacteria</taxon>
        <taxon>Burkholderiales</taxon>
        <taxon>Oxalobacteraceae</taxon>
        <taxon>Telluria group</taxon>
        <taxon>Pseudoduganella</taxon>
    </lineage>
</organism>
<feature type="transmembrane region" description="Helical" evidence="2">
    <location>
        <begin position="12"/>
        <end position="31"/>
    </location>
</feature>
<comment type="caution">
    <text evidence="3">The sequence shown here is derived from an EMBL/GenBank/DDBJ whole genome shotgun (WGS) entry which is preliminary data.</text>
</comment>
<evidence type="ECO:0000256" key="1">
    <source>
        <dbReference type="SAM" id="MobiDB-lite"/>
    </source>
</evidence>
<protein>
    <submittedName>
        <fullName evidence="3">Uncharacterized protein</fullName>
    </submittedName>
</protein>
<evidence type="ECO:0000313" key="4">
    <source>
        <dbReference type="Proteomes" id="UP000431684"/>
    </source>
</evidence>
<dbReference type="Proteomes" id="UP000431684">
    <property type="component" value="Unassembled WGS sequence"/>
</dbReference>
<feature type="compositionally biased region" description="Basic and acidic residues" evidence="1">
    <location>
        <begin position="108"/>
        <end position="135"/>
    </location>
</feature>
<proteinExistence type="predicted"/>
<reference evidence="3 4" key="1">
    <citation type="submission" date="2019-11" db="EMBL/GenBank/DDBJ databases">
        <title>Draft Genome Sequences of Six Type Strains of the Genus Massilia.</title>
        <authorList>
            <person name="Miess H."/>
            <person name="Frediansyah A."/>
            <person name="Goeker M."/>
            <person name="Gross H."/>
        </authorList>
    </citation>
    <scope>NUCLEOTIDE SEQUENCE [LARGE SCALE GENOMIC DNA]</scope>
    <source>
        <strain evidence="3 4">DSM 17513</strain>
    </source>
</reference>
<gene>
    <name evidence="3" type="ORF">GJV26_19610</name>
</gene>
<keyword evidence="2" id="KW-0472">Membrane</keyword>
<evidence type="ECO:0000256" key="2">
    <source>
        <dbReference type="SAM" id="Phobius"/>
    </source>
</evidence>
<dbReference type="RefSeq" id="WP_155710436.1">
    <property type="nucleotide sequence ID" value="NZ_BMWU01000029.1"/>
</dbReference>
<dbReference type="AlphaFoldDB" id="A0A6I3XPU7"/>
<dbReference type="OrthoDB" id="8702831at2"/>
<sequence>MYAGTRGVYSPAGLALALVLVLHAVLFYFLLRDQPAMENLPTVRYSRLVFISPPPPKQAVESPMQPRQSPVNTRPERRIAAGSPVPVGAPSPADATAPPVTQADPFEEPARIDIDSMVRQAGKADRETRSDKEMRGYGPAADSMEAVMTRAFTAAKLAVPLKWYEAARIELFSAPNDRKRIYQITTAFGTYCLFYRDYINEPSDPPRISSCPRRFGPGAK</sequence>
<dbReference type="EMBL" id="WNWM01000002">
    <property type="protein sequence ID" value="MUI14648.1"/>
    <property type="molecule type" value="Genomic_DNA"/>
</dbReference>
<accession>A0A6I3XPU7</accession>
<keyword evidence="2" id="KW-1133">Transmembrane helix</keyword>